<feature type="compositionally biased region" description="Polar residues" evidence="1">
    <location>
        <begin position="243"/>
        <end position="256"/>
    </location>
</feature>
<sequence>MARKRTMATESTETKATSGVLWMQWKVSMTAHTSTSTPISMVAIIKAQVHSLQTQIPAAHPLPVVVLLPAAAHAKVAPAGACPTMVMLGGRIRELQVLGVPQAAHVVDELSFLFLPLRSPHAVFRSSTLPTKRPLAHDILNKTQGLYPSRTKYNNTVQSSFPAPPREKLKRGSLLTIGHPRYMSNYHTAVELQFSSVFSVHAAAVIRFRCGSVRMEGGGVLVQGEASKHCEFGRTTFALPSQSYTDSYTSRPSDSDLSLEEDQEASRREAERQAQLQLERAKAKPVAFAVKTNVSYCGALDEDCPVQGAAINFETKDFLHIKEVRGLLACK</sequence>
<dbReference type="AlphaFoldDB" id="A0A7J5ZFL0"/>
<reference evidence="3 4" key="1">
    <citation type="submission" date="2020-03" db="EMBL/GenBank/DDBJ databases">
        <title>Dissostichus mawsoni Genome sequencing and assembly.</title>
        <authorList>
            <person name="Park H."/>
        </authorList>
    </citation>
    <scope>NUCLEOTIDE SEQUENCE [LARGE SCALE GENOMIC DNA]</scope>
    <source>
        <strain evidence="3">DM0001</strain>
        <tissue evidence="3">Muscle</tissue>
    </source>
</reference>
<evidence type="ECO:0000313" key="4">
    <source>
        <dbReference type="Proteomes" id="UP000518266"/>
    </source>
</evidence>
<keyword evidence="4" id="KW-1185">Reference proteome</keyword>
<dbReference type="SUPFAM" id="SSF50044">
    <property type="entry name" value="SH3-domain"/>
    <property type="match status" value="1"/>
</dbReference>
<evidence type="ECO:0000256" key="1">
    <source>
        <dbReference type="SAM" id="MobiDB-lite"/>
    </source>
</evidence>
<dbReference type="EMBL" id="JAAKFY010000002">
    <property type="protein sequence ID" value="KAF3860400.1"/>
    <property type="molecule type" value="Genomic_DNA"/>
</dbReference>
<organism evidence="3 4">
    <name type="scientific">Dissostichus mawsoni</name>
    <name type="common">Antarctic cod</name>
    <dbReference type="NCBI Taxonomy" id="36200"/>
    <lineage>
        <taxon>Eukaryota</taxon>
        <taxon>Metazoa</taxon>
        <taxon>Chordata</taxon>
        <taxon>Craniata</taxon>
        <taxon>Vertebrata</taxon>
        <taxon>Euteleostomi</taxon>
        <taxon>Actinopterygii</taxon>
        <taxon>Neopterygii</taxon>
        <taxon>Teleostei</taxon>
        <taxon>Neoteleostei</taxon>
        <taxon>Acanthomorphata</taxon>
        <taxon>Eupercaria</taxon>
        <taxon>Perciformes</taxon>
        <taxon>Notothenioidei</taxon>
        <taxon>Nototheniidae</taxon>
        <taxon>Dissostichus</taxon>
    </lineage>
</organism>
<dbReference type="Gene3D" id="2.30.30.40">
    <property type="entry name" value="SH3 Domains"/>
    <property type="match status" value="1"/>
</dbReference>
<dbReference type="OrthoDB" id="5962384at2759"/>
<dbReference type="InterPro" id="IPR036028">
    <property type="entry name" value="SH3-like_dom_sf"/>
</dbReference>
<dbReference type="Proteomes" id="UP000518266">
    <property type="component" value="Unassembled WGS sequence"/>
</dbReference>
<name>A0A7J5ZFL0_DISMA</name>
<dbReference type="Pfam" id="PF12052">
    <property type="entry name" value="VGCC_beta4Aa_N"/>
    <property type="match status" value="1"/>
</dbReference>
<gene>
    <name evidence="3" type="ORF">F7725_000655</name>
</gene>
<comment type="caution">
    <text evidence="3">The sequence shown here is derived from an EMBL/GenBank/DDBJ whole genome shotgun (WGS) entry which is preliminary data.</text>
</comment>
<dbReference type="PANTHER" id="PTHR11824">
    <property type="entry name" value="VOLTAGE-DEPENDENT CALCIUM CHANNEL BETA SUBUNIT"/>
    <property type="match status" value="1"/>
</dbReference>
<protein>
    <recommendedName>
        <fullName evidence="2">Voltage-dependent L-type calcium channel subunit beta-1-4 N-terminal A domain-containing protein</fullName>
    </recommendedName>
</protein>
<feature type="domain" description="Voltage-dependent L-type calcium channel subunit beta-1-4 N-terminal A" evidence="2">
    <location>
        <begin position="246"/>
        <end position="284"/>
    </location>
</feature>
<feature type="region of interest" description="Disordered" evidence="1">
    <location>
        <begin position="243"/>
        <end position="271"/>
    </location>
</feature>
<evidence type="ECO:0000313" key="3">
    <source>
        <dbReference type="EMBL" id="KAF3860400.1"/>
    </source>
</evidence>
<evidence type="ECO:0000259" key="2">
    <source>
        <dbReference type="Pfam" id="PF12052"/>
    </source>
</evidence>
<accession>A0A7J5ZFL0</accession>
<dbReference type="InterPro" id="IPR046937">
    <property type="entry name" value="CAB1-4_N_A-dom"/>
</dbReference>
<proteinExistence type="predicted"/>